<dbReference type="InterPro" id="IPR012340">
    <property type="entry name" value="NA-bd_OB-fold"/>
</dbReference>
<name>A0A4Y8PAZ7_9BACT</name>
<reference evidence="6 7" key="1">
    <citation type="submission" date="2016-05" db="EMBL/GenBank/DDBJ databases">
        <title>Diversity and Homogeneity among Thermoacidophilic Verrucomicrobia Methanotrophs Linked with Geographical Origin.</title>
        <authorList>
            <person name="Erikstad H.-A."/>
            <person name="Smestad N.B."/>
            <person name="Ceballos R.M."/>
            <person name="Birkeland N.-K."/>
        </authorList>
    </citation>
    <scope>NUCLEOTIDE SEQUENCE [LARGE SCALE GENOMIC DNA]</scope>
    <source>
        <strain evidence="6 7">Phi</strain>
    </source>
</reference>
<dbReference type="PROSITE" id="PS50926">
    <property type="entry name" value="TRAM"/>
    <property type="match status" value="1"/>
</dbReference>
<dbReference type="PANTHER" id="PTHR11061:SF30">
    <property type="entry name" value="TRNA (URACIL(54)-C(5))-METHYLTRANSFERASE"/>
    <property type="match status" value="1"/>
</dbReference>
<dbReference type="Pfam" id="PF05958">
    <property type="entry name" value="tRNA_U5-meth_tr"/>
    <property type="match status" value="1"/>
</dbReference>
<keyword evidence="7" id="KW-1185">Reference proteome</keyword>
<evidence type="ECO:0000256" key="2">
    <source>
        <dbReference type="ARBA" id="ARBA00022679"/>
    </source>
</evidence>
<feature type="binding site" evidence="4">
    <location>
        <position position="198"/>
    </location>
    <ligand>
        <name>S-adenosyl-L-methionine</name>
        <dbReference type="ChEBI" id="CHEBI:59789"/>
    </ligand>
</feature>
<dbReference type="PANTHER" id="PTHR11061">
    <property type="entry name" value="RNA M5U METHYLTRANSFERASE"/>
    <property type="match status" value="1"/>
</dbReference>
<evidence type="ECO:0000313" key="6">
    <source>
        <dbReference type="EMBL" id="TFE68177.1"/>
    </source>
</evidence>
<comment type="caution">
    <text evidence="6">The sequence shown here is derived from an EMBL/GenBank/DDBJ whole genome shotgun (WGS) entry which is preliminary data.</text>
</comment>
<feature type="domain" description="TRAM" evidence="5">
    <location>
        <begin position="1"/>
        <end position="59"/>
    </location>
</feature>
<sequence length="361" mass="40463">MKVGEQRVVTIEKIVYGGEGLGKLEENMVVFVPFSAPGDKLRIVIQEIKKGYLRATLKEILEAGKGRITPPCPYYGLCGGCSYQHLDYETELSIKEDQLKEIFFGFLKEYPSLVEKIIPSPFPYGYRNRVSLHNRNGRVGFYARGSSRVIPIKSCLIASEQVNKLLAKKSYGSKNRFSGGIKHFSIREPSIPSTGFYQVNRFLLGKLKEVVSTLIGTDVPFIIEGYCGAGFFTEQLSKNAQLIYAIETNPKSLEEAKKLGLKNVFFIEGKIEDKIADCLLRLGSSKAAYLFDPPKEGLSKALILWLIDHPLSKLVYVSCNPLTLKRDILKLEKSYVLKKIVPVDLFPRTPEIESAAVLVPR</sequence>
<organism evidence="6 7">
    <name type="scientific">Methylacidiphilum caldifontis</name>
    <dbReference type="NCBI Taxonomy" id="2795386"/>
    <lineage>
        <taxon>Bacteria</taxon>
        <taxon>Pseudomonadati</taxon>
        <taxon>Verrucomicrobiota</taxon>
        <taxon>Methylacidiphilae</taxon>
        <taxon>Methylacidiphilales</taxon>
        <taxon>Methylacidiphilaceae</taxon>
        <taxon>Methylacidiphilum (ex Ratnadevi et al. 2023)</taxon>
    </lineage>
</organism>
<dbReference type="OrthoDB" id="9804590at2"/>
<evidence type="ECO:0000256" key="1">
    <source>
        <dbReference type="ARBA" id="ARBA00022603"/>
    </source>
</evidence>
<accession>A0A4Y8PAZ7</accession>
<dbReference type="SUPFAM" id="SSF50249">
    <property type="entry name" value="Nucleic acid-binding proteins"/>
    <property type="match status" value="1"/>
</dbReference>
<dbReference type="PROSITE" id="PS51687">
    <property type="entry name" value="SAM_MT_RNA_M5U"/>
    <property type="match status" value="1"/>
</dbReference>
<evidence type="ECO:0000313" key="7">
    <source>
        <dbReference type="Proteomes" id="UP000297713"/>
    </source>
</evidence>
<dbReference type="EMBL" id="LXQC01000143">
    <property type="protein sequence ID" value="TFE68177.1"/>
    <property type="molecule type" value="Genomic_DNA"/>
</dbReference>
<feature type="binding site" evidence="4">
    <location>
        <position position="247"/>
    </location>
    <ligand>
        <name>S-adenosyl-L-methionine</name>
        <dbReference type="ChEBI" id="CHEBI:59789"/>
    </ligand>
</feature>
<dbReference type="InterPro" id="IPR002792">
    <property type="entry name" value="TRAM_dom"/>
</dbReference>
<feature type="binding site" evidence="4">
    <location>
        <position position="292"/>
    </location>
    <ligand>
        <name>S-adenosyl-L-methionine</name>
        <dbReference type="ChEBI" id="CHEBI:59789"/>
    </ligand>
</feature>
<comment type="similarity">
    <text evidence="4">Belongs to the class I-like SAM-binding methyltransferase superfamily. RNA M5U methyltransferase family.</text>
</comment>
<dbReference type="GO" id="GO:0032259">
    <property type="term" value="P:methylation"/>
    <property type="evidence" value="ECO:0007669"/>
    <property type="project" value="UniProtKB-KW"/>
</dbReference>
<feature type="active site" description="Nucleophile" evidence="4">
    <location>
        <position position="319"/>
    </location>
</feature>
<dbReference type="GO" id="GO:0008173">
    <property type="term" value="F:RNA methyltransferase activity"/>
    <property type="evidence" value="ECO:0007669"/>
    <property type="project" value="InterPro"/>
</dbReference>
<keyword evidence="1 4" id="KW-0489">Methyltransferase</keyword>
<evidence type="ECO:0000256" key="4">
    <source>
        <dbReference type="PROSITE-ProRule" id="PRU01024"/>
    </source>
</evidence>
<dbReference type="Pfam" id="PF01938">
    <property type="entry name" value="TRAM"/>
    <property type="match status" value="1"/>
</dbReference>
<dbReference type="Gene3D" id="2.40.50.140">
    <property type="entry name" value="Nucleic acid-binding proteins"/>
    <property type="match status" value="1"/>
</dbReference>
<dbReference type="RefSeq" id="WP_134440239.1">
    <property type="nucleotide sequence ID" value="NZ_LXQC01000143.1"/>
</dbReference>
<dbReference type="GO" id="GO:0006396">
    <property type="term" value="P:RNA processing"/>
    <property type="evidence" value="ECO:0007669"/>
    <property type="project" value="InterPro"/>
</dbReference>
<dbReference type="Proteomes" id="UP000297713">
    <property type="component" value="Unassembled WGS sequence"/>
</dbReference>
<gene>
    <name evidence="6" type="ORF">A7Q10_00620</name>
</gene>
<feature type="binding site" evidence="4">
    <location>
        <position position="226"/>
    </location>
    <ligand>
        <name>S-adenosyl-L-methionine</name>
        <dbReference type="ChEBI" id="CHEBI:59789"/>
    </ligand>
</feature>
<keyword evidence="2 4" id="KW-0808">Transferase</keyword>
<evidence type="ECO:0000259" key="5">
    <source>
        <dbReference type="PROSITE" id="PS50926"/>
    </source>
</evidence>
<protein>
    <submittedName>
        <fullName evidence="6">SAM-dependent methyltransferase</fullName>
    </submittedName>
</protein>
<dbReference type="SUPFAM" id="SSF53335">
    <property type="entry name" value="S-adenosyl-L-methionine-dependent methyltransferases"/>
    <property type="match status" value="1"/>
</dbReference>
<dbReference type="Gene3D" id="3.40.50.150">
    <property type="entry name" value="Vaccinia Virus protein VP39"/>
    <property type="match status" value="2"/>
</dbReference>
<keyword evidence="3 4" id="KW-0949">S-adenosyl-L-methionine</keyword>
<dbReference type="InterPro" id="IPR029063">
    <property type="entry name" value="SAM-dependent_MTases_sf"/>
</dbReference>
<evidence type="ECO:0000256" key="3">
    <source>
        <dbReference type="ARBA" id="ARBA00022691"/>
    </source>
</evidence>
<proteinExistence type="inferred from homology"/>
<dbReference type="AlphaFoldDB" id="A0A4Y8PAZ7"/>
<dbReference type="InterPro" id="IPR010280">
    <property type="entry name" value="U5_MeTrfase_fam"/>
</dbReference>